<evidence type="ECO:0000256" key="1">
    <source>
        <dbReference type="ARBA" id="ARBA00000274"/>
    </source>
</evidence>
<dbReference type="NCBIfam" id="TIGR00730">
    <property type="entry name" value="Rossman fold protein, TIGR00730 family"/>
    <property type="match status" value="1"/>
</dbReference>
<dbReference type="Proteomes" id="UP001499915">
    <property type="component" value="Unassembled WGS sequence"/>
</dbReference>
<dbReference type="InterPro" id="IPR005269">
    <property type="entry name" value="LOG"/>
</dbReference>
<evidence type="ECO:0000313" key="4">
    <source>
        <dbReference type="EMBL" id="GAA0697264.1"/>
    </source>
</evidence>
<dbReference type="PANTHER" id="PTHR31223:SF70">
    <property type="entry name" value="LOG FAMILY PROTEIN YJL055W"/>
    <property type="match status" value="1"/>
</dbReference>
<evidence type="ECO:0000256" key="3">
    <source>
        <dbReference type="RuleBase" id="RU363015"/>
    </source>
</evidence>
<protein>
    <recommendedName>
        <fullName evidence="3">Cytokinin riboside 5'-monophosphate phosphoribohydrolase</fullName>
        <ecNumber evidence="3">3.2.2.n1</ecNumber>
    </recommendedName>
</protein>
<proteinExistence type="inferred from homology"/>
<dbReference type="Gene3D" id="3.40.50.450">
    <property type="match status" value="1"/>
</dbReference>
<keyword evidence="5" id="KW-1185">Reference proteome</keyword>
<gene>
    <name evidence="4" type="ORF">GCM10009104_26880</name>
</gene>
<organism evidence="4 5">
    <name type="scientific">Marinobacterium maritimum</name>
    <dbReference type="NCBI Taxonomy" id="500162"/>
    <lineage>
        <taxon>Bacteria</taxon>
        <taxon>Pseudomonadati</taxon>
        <taxon>Pseudomonadota</taxon>
        <taxon>Gammaproteobacteria</taxon>
        <taxon>Oceanospirillales</taxon>
        <taxon>Oceanospirillaceae</taxon>
        <taxon>Marinobacterium</taxon>
    </lineage>
</organism>
<dbReference type="RefSeq" id="WP_343806834.1">
    <property type="nucleotide sequence ID" value="NZ_BAAAET010000003.1"/>
</dbReference>
<keyword evidence="3" id="KW-0378">Hydrolase</keyword>
<name>A0ABP3TF89_9GAMM</name>
<dbReference type="InterPro" id="IPR031100">
    <property type="entry name" value="LOG_fam"/>
</dbReference>
<comment type="caution">
    <text evidence="4">The sequence shown here is derived from an EMBL/GenBank/DDBJ whole genome shotgun (WGS) entry which is preliminary data.</text>
</comment>
<dbReference type="EC" id="3.2.2.n1" evidence="3"/>
<comment type="similarity">
    <text evidence="2 3">Belongs to the LOG family.</text>
</comment>
<dbReference type="EMBL" id="BAAAET010000003">
    <property type="protein sequence ID" value="GAA0697264.1"/>
    <property type="molecule type" value="Genomic_DNA"/>
</dbReference>
<dbReference type="PANTHER" id="PTHR31223">
    <property type="entry name" value="LOG FAMILY PROTEIN YJL055W"/>
    <property type="match status" value="1"/>
</dbReference>
<reference evidence="5" key="1">
    <citation type="journal article" date="2019" name="Int. J. Syst. Evol. Microbiol.">
        <title>The Global Catalogue of Microorganisms (GCM) 10K type strain sequencing project: providing services to taxonomists for standard genome sequencing and annotation.</title>
        <authorList>
            <consortium name="The Broad Institute Genomics Platform"/>
            <consortium name="The Broad Institute Genome Sequencing Center for Infectious Disease"/>
            <person name="Wu L."/>
            <person name="Ma J."/>
        </authorList>
    </citation>
    <scope>NUCLEOTIDE SEQUENCE [LARGE SCALE GENOMIC DNA]</scope>
    <source>
        <strain evidence="5">JCM 15134</strain>
    </source>
</reference>
<dbReference type="Pfam" id="PF03641">
    <property type="entry name" value="Lysine_decarbox"/>
    <property type="match status" value="1"/>
</dbReference>
<accession>A0ABP3TF89</accession>
<comment type="catalytic activity">
    <reaction evidence="1">
        <text>AMP + H2O = D-ribose 5-phosphate + adenine</text>
        <dbReference type="Rhea" id="RHEA:20129"/>
        <dbReference type="ChEBI" id="CHEBI:15377"/>
        <dbReference type="ChEBI" id="CHEBI:16708"/>
        <dbReference type="ChEBI" id="CHEBI:78346"/>
        <dbReference type="ChEBI" id="CHEBI:456215"/>
        <dbReference type="EC" id="3.2.2.4"/>
    </reaction>
</comment>
<keyword evidence="3" id="KW-0203">Cytokinin biosynthesis</keyword>
<dbReference type="SUPFAM" id="SSF102405">
    <property type="entry name" value="MCP/YpsA-like"/>
    <property type="match status" value="1"/>
</dbReference>
<evidence type="ECO:0000313" key="5">
    <source>
        <dbReference type="Proteomes" id="UP001499915"/>
    </source>
</evidence>
<sequence length="185" mass="20257">MKITVFCGASYGHNPVHREAAVELGQFFAQQDIELVFGGGHVGLMGTIADAVLEAGGRVHGVIPEYLQSRELAHDGLTVLEVVPDMHARKARMAELADAFVALPGGIGTLEELFEVWTWGQLGHHAKPVILYNVNGFYDRMLDFVHSLDTEGFIKPAHTAMLQVVDNPEALLLAVQQYQAPADKW</sequence>
<evidence type="ECO:0000256" key="2">
    <source>
        <dbReference type="ARBA" id="ARBA00006763"/>
    </source>
</evidence>